<dbReference type="AlphaFoldDB" id="A0A6C0B8E0"/>
<evidence type="ECO:0000313" key="3">
    <source>
        <dbReference type="EMBL" id="QHS88505.1"/>
    </source>
</evidence>
<dbReference type="GO" id="GO:0016491">
    <property type="term" value="F:oxidoreductase activity"/>
    <property type="evidence" value="ECO:0007669"/>
    <property type="project" value="InterPro"/>
</dbReference>
<dbReference type="SUPFAM" id="SSF51905">
    <property type="entry name" value="FAD/NAD(P)-binding domain"/>
    <property type="match status" value="1"/>
</dbReference>
<reference evidence="3" key="1">
    <citation type="journal article" date="2020" name="Nature">
        <title>Giant virus diversity and host interactions through global metagenomics.</title>
        <authorList>
            <person name="Schulz F."/>
            <person name="Roux S."/>
            <person name="Paez-Espino D."/>
            <person name="Jungbluth S."/>
            <person name="Walsh D.A."/>
            <person name="Denef V.J."/>
            <person name="McMahon K.D."/>
            <person name="Konstantinidis K.T."/>
            <person name="Eloe-Fadrosh E.A."/>
            <person name="Kyrpides N.C."/>
            <person name="Woyke T."/>
        </authorList>
    </citation>
    <scope>NUCLEOTIDE SEQUENCE</scope>
    <source>
        <strain evidence="3">GVMAG-M-3300010158-55</strain>
    </source>
</reference>
<dbReference type="PANTHER" id="PTHR43563">
    <property type="entry name" value="AMINE OXIDASE"/>
    <property type="match status" value="1"/>
</dbReference>
<dbReference type="InterPro" id="IPR050703">
    <property type="entry name" value="Flavin_MAO"/>
</dbReference>
<organism evidence="3">
    <name type="scientific">viral metagenome</name>
    <dbReference type="NCBI Taxonomy" id="1070528"/>
    <lineage>
        <taxon>unclassified sequences</taxon>
        <taxon>metagenomes</taxon>
        <taxon>organismal metagenomes</taxon>
    </lineage>
</organism>
<protein>
    <recommendedName>
        <fullName evidence="2">Amine oxidase domain-containing protein</fullName>
    </recommendedName>
</protein>
<evidence type="ECO:0000256" key="1">
    <source>
        <dbReference type="ARBA" id="ARBA00005995"/>
    </source>
</evidence>
<feature type="domain" description="Amine oxidase" evidence="2">
    <location>
        <begin position="7"/>
        <end position="79"/>
    </location>
</feature>
<accession>A0A6C0B8E0</accession>
<evidence type="ECO:0000259" key="2">
    <source>
        <dbReference type="Pfam" id="PF01593"/>
    </source>
</evidence>
<dbReference type="EMBL" id="MN739097">
    <property type="protein sequence ID" value="QHS88505.1"/>
    <property type="molecule type" value="Genomic_DNA"/>
</dbReference>
<proteinExistence type="inferred from homology"/>
<sequence>MILGGGIAGLYAAYQLLKRNPDRKLIIVEKEKKLGGRVHTYRDKQMTVEAGAGRFSNTHEHLIELLKELHLHDKITPIPSSFEVAEPSPYNLKFILGKIIAFSKIDPLHDLVNLSFIDYARLIVSKEEVQYIEDSFGYYTELVVMNARDTIQLLLQLNGDFFILKDGLSQMIDRLVDIMKLYPNVEIRNETVVSIQQYQHHYCIRTNKNTYTTPYCICTLPSNIVKKIDFFRPLAPLLRYITTAPLCRIYSVLDNKKFKNLPKMTTKTPLRMIIPSGHVVMFYSDNKYAMYWQDIYEKQGTYGVNKALTYYVKELLNIDIKPKHTKVFYWQDGVGYWTVGARKEIISPKLQNPFPNFYMCGEHYSSNFQQWMEGALETSKKVVDNIQ</sequence>
<comment type="similarity">
    <text evidence="1">Belongs to the flavin monoamine oxidase family.</text>
</comment>
<dbReference type="InterPro" id="IPR002937">
    <property type="entry name" value="Amino_oxidase"/>
</dbReference>
<dbReference type="PANTHER" id="PTHR43563:SF1">
    <property type="entry name" value="AMINE OXIDASE [FLAVIN-CONTAINING] B"/>
    <property type="match status" value="1"/>
</dbReference>
<feature type="domain" description="Amine oxidase" evidence="2">
    <location>
        <begin position="122"/>
        <end position="386"/>
    </location>
</feature>
<dbReference type="Pfam" id="PF01593">
    <property type="entry name" value="Amino_oxidase"/>
    <property type="match status" value="2"/>
</dbReference>
<name>A0A6C0B8E0_9ZZZZ</name>
<dbReference type="Gene3D" id="3.50.50.60">
    <property type="entry name" value="FAD/NAD(P)-binding domain"/>
    <property type="match status" value="3"/>
</dbReference>
<dbReference type="InterPro" id="IPR036188">
    <property type="entry name" value="FAD/NAD-bd_sf"/>
</dbReference>